<feature type="transmembrane region" description="Helical" evidence="2">
    <location>
        <begin position="40"/>
        <end position="58"/>
    </location>
</feature>
<keyword evidence="4" id="KW-1185">Reference proteome</keyword>
<feature type="region of interest" description="Disordered" evidence="1">
    <location>
        <begin position="1"/>
        <end position="22"/>
    </location>
</feature>
<dbReference type="Proteomes" id="UP000183287">
    <property type="component" value="Unassembled WGS sequence"/>
</dbReference>
<evidence type="ECO:0000256" key="2">
    <source>
        <dbReference type="SAM" id="Phobius"/>
    </source>
</evidence>
<keyword evidence="2" id="KW-0812">Transmembrane</keyword>
<dbReference type="RefSeq" id="WP_074903041.1">
    <property type="nucleotide sequence ID" value="NZ_FOUB01000002.1"/>
</dbReference>
<gene>
    <name evidence="3" type="ORF">SAMN05421863_1002133</name>
</gene>
<sequence length="94" mass="10788">MRLYDEDERTSSIQPHPSIGRGATHNEARLLTAWFCKSNFSVHLIIALIHFNSIFMTIGQNVRYGHFTCSKIDAILDPIHYAIYAMGLFHDSTY</sequence>
<evidence type="ECO:0000256" key="1">
    <source>
        <dbReference type="SAM" id="MobiDB-lite"/>
    </source>
</evidence>
<dbReference type="AlphaFoldDB" id="A0A1I4JN83"/>
<proteinExistence type="predicted"/>
<reference evidence="4" key="1">
    <citation type="submission" date="2016-10" db="EMBL/GenBank/DDBJ databases">
        <authorList>
            <person name="Varghese N."/>
            <person name="Submissions S."/>
        </authorList>
    </citation>
    <scope>NUCLEOTIDE SEQUENCE [LARGE SCALE GENOMIC DNA]</scope>
    <source>
        <strain evidence="4">Nm44</strain>
    </source>
</reference>
<protein>
    <submittedName>
        <fullName evidence="3">Uncharacterized protein</fullName>
    </submittedName>
</protein>
<organism evidence="3 4">
    <name type="scientific">Nitrosomonas communis</name>
    <dbReference type="NCBI Taxonomy" id="44574"/>
    <lineage>
        <taxon>Bacteria</taxon>
        <taxon>Pseudomonadati</taxon>
        <taxon>Pseudomonadota</taxon>
        <taxon>Betaproteobacteria</taxon>
        <taxon>Nitrosomonadales</taxon>
        <taxon>Nitrosomonadaceae</taxon>
        <taxon>Nitrosomonas</taxon>
    </lineage>
</organism>
<name>A0A1I4JN83_9PROT</name>
<accession>A0A1I4JN83</accession>
<evidence type="ECO:0000313" key="3">
    <source>
        <dbReference type="EMBL" id="SFL68002.1"/>
    </source>
</evidence>
<keyword evidence="2" id="KW-1133">Transmembrane helix</keyword>
<keyword evidence="2" id="KW-0472">Membrane</keyword>
<evidence type="ECO:0000313" key="4">
    <source>
        <dbReference type="Proteomes" id="UP000183287"/>
    </source>
</evidence>
<dbReference type="EMBL" id="FOUB01000002">
    <property type="protein sequence ID" value="SFL68002.1"/>
    <property type="molecule type" value="Genomic_DNA"/>
</dbReference>